<evidence type="ECO:0000313" key="2">
    <source>
        <dbReference type="EMBL" id="GBF37256.1"/>
    </source>
</evidence>
<name>A0A2P2CY29_9LEPT</name>
<proteinExistence type="predicted"/>
<accession>A0A2P2CY29</accession>
<protein>
    <recommendedName>
        <fullName evidence="4">Lipoprotein</fullName>
    </recommendedName>
</protein>
<dbReference type="EMBL" id="BFAY01000004">
    <property type="protein sequence ID" value="GBF37256.1"/>
    <property type="molecule type" value="Genomic_DNA"/>
</dbReference>
<keyword evidence="3" id="KW-1185">Reference proteome</keyword>
<evidence type="ECO:0008006" key="4">
    <source>
        <dbReference type="Google" id="ProtNLM"/>
    </source>
</evidence>
<comment type="caution">
    <text evidence="2">The sequence shown here is derived from an EMBL/GenBank/DDBJ whole genome shotgun (WGS) entry which is preliminary data.</text>
</comment>
<sequence>MKRIYFVLFFFSISACNQAKSIDIDSAKSPIGLLMDITLSEAINGRDAGPEYMAAGDNCSLFTSADGINWSILQGGTTPFTGCSGGVIYGLAQGNGRWVAVGTLTNTYLTNANNCGLWSSADGVDWVRHTCPSPNLLSYSNTPLRSVTFGTVGGVGLFFTSGHKMGTGANEDYYGLVSLDGMNWVFKKLGPTPAVDGGLTTTCYLEIDNGVARCSGETGSYSDAILKYNSSSGVWVADTDLPDYMGYAAFPDAPPNYNPSTSWFYAGPNHSRFTFGQGDSANYVNRKLPGGDWVEVVTNVLMSQYTYGLLLNAAAYKGNLIVALADACTWMNSTDAGTNWNVYDSIGSCTYDNGMPDFLSVTYNSYVKQFVGAGRSGRIVYSETGLEPSSWTILETGFSGTINTLISKP</sequence>
<dbReference type="Proteomes" id="UP000245076">
    <property type="component" value="Unassembled WGS sequence"/>
</dbReference>
<dbReference type="PROSITE" id="PS51257">
    <property type="entry name" value="PROKAR_LIPOPROTEIN"/>
    <property type="match status" value="1"/>
</dbReference>
<dbReference type="OrthoDB" id="321212at2"/>
<feature type="chain" id="PRO_5015142770" description="Lipoprotein" evidence="1">
    <location>
        <begin position="20"/>
        <end position="409"/>
    </location>
</feature>
<evidence type="ECO:0000313" key="3">
    <source>
        <dbReference type="Proteomes" id="UP000245076"/>
    </source>
</evidence>
<dbReference type="SUPFAM" id="SSF50939">
    <property type="entry name" value="Sialidases"/>
    <property type="match status" value="1"/>
</dbReference>
<reference evidence="2 3" key="1">
    <citation type="submission" date="2018-02" db="EMBL/GenBank/DDBJ databases">
        <title>Novel Leptospira species isolated from soil and water in Japan.</title>
        <authorList>
            <person name="Nakao R."/>
            <person name="Masuzawa T."/>
        </authorList>
    </citation>
    <scope>NUCLEOTIDE SEQUENCE [LARGE SCALE GENOMIC DNA]</scope>
    <source>
        <strain evidence="2 3">E8</strain>
    </source>
</reference>
<feature type="signal peptide" evidence="1">
    <location>
        <begin position="1"/>
        <end position="19"/>
    </location>
</feature>
<dbReference type="AlphaFoldDB" id="A0A2P2CY29"/>
<keyword evidence="1" id="KW-0732">Signal</keyword>
<evidence type="ECO:0000256" key="1">
    <source>
        <dbReference type="SAM" id="SignalP"/>
    </source>
</evidence>
<dbReference type="InterPro" id="IPR036278">
    <property type="entry name" value="Sialidase_sf"/>
</dbReference>
<dbReference type="RefSeq" id="WP_108927035.1">
    <property type="nucleotide sequence ID" value="NZ_BFAY01000004.1"/>
</dbReference>
<organism evidence="2 3">
    <name type="scientific">Leptospira johnsonii</name>
    <dbReference type="NCBI Taxonomy" id="1917820"/>
    <lineage>
        <taxon>Bacteria</taxon>
        <taxon>Pseudomonadati</taxon>
        <taxon>Spirochaetota</taxon>
        <taxon>Spirochaetia</taxon>
        <taxon>Leptospirales</taxon>
        <taxon>Leptospiraceae</taxon>
        <taxon>Leptospira</taxon>
    </lineage>
</organism>
<gene>
    <name evidence="2" type="ORF">LPTSP1_02360</name>
</gene>